<evidence type="ECO:0000256" key="3">
    <source>
        <dbReference type="ARBA" id="ARBA00022448"/>
    </source>
</evidence>
<organism evidence="10 11">
    <name type="scientific">Micromonospora citrea</name>
    <dbReference type="NCBI Taxonomy" id="47855"/>
    <lineage>
        <taxon>Bacteria</taxon>
        <taxon>Bacillati</taxon>
        <taxon>Actinomycetota</taxon>
        <taxon>Actinomycetes</taxon>
        <taxon>Micromonosporales</taxon>
        <taxon>Micromonosporaceae</taxon>
        <taxon>Micromonospora</taxon>
    </lineage>
</organism>
<feature type="transmembrane region" description="Helical" evidence="9">
    <location>
        <begin position="128"/>
        <end position="152"/>
    </location>
</feature>
<evidence type="ECO:0000256" key="6">
    <source>
        <dbReference type="ARBA" id="ARBA00022989"/>
    </source>
</evidence>
<evidence type="ECO:0000313" key="10">
    <source>
        <dbReference type="EMBL" id="SCL68884.1"/>
    </source>
</evidence>
<evidence type="ECO:0000256" key="4">
    <source>
        <dbReference type="ARBA" id="ARBA00022475"/>
    </source>
</evidence>
<dbReference type="InterPro" id="IPR011606">
    <property type="entry name" value="Brnchd-chn_aa_trnsp_permease"/>
</dbReference>
<keyword evidence="4" id="KW-1003">Cell membrane</keyword>
<dbReference type="EMBL" id="FMHZ01000002">
    <property type="protein sequence ID" value="SCL68884.1"/>
    <property type="molecule type" value="Genomic_DNA"/>
</dbReference>
<feature type="region of interest" description="Disordered" evidence="8">
    <location>
        <begin position="229"/>
        <end position="299"/>
    </location>
</feature>
<keyword evidence="7 9" id="KW-0472">Membrane</keyword>
<evidence type="ECO:0000256" key="8">
    <source>
        <dbReference type="SAM" id="MobiDB-lite"/>
    </source>
</evidence>
<evidence type="ECO:0000256" key="9">
    <source>
        <dbReference type="SAM" id="Phobius"/>
    </source>
</evidence>
<reference evidence="11" key="1">
    <citation type="submission" date="2016-06" db="EMBL/GenBank/DDBJ databases">
        <authorList>
            <person name="Varghese N."/>
            <person name="Submissions Spin"/>
        </authorList>
    </citation>
    <scope>NUCLEOTIDE SEQUENCE [LARGE SCALE GENOMIC DNA]</scope>
    <source>
        <strain evidence="11">DSM 43903</strain>
    </source>
</reference>
<feature type="transmembrane region" description="Helical" evidence="9">
    <location>
        <begin position="21"/>
        <end position="52"/>
    </location>
</feature>
<evidence type="ECO:0000256" key="2">
    <source>
        <dbReference type="ARBA" id="ARBA00010735"/>
    </source>
</evidence>
<protein>
    <submittedName>
        <fullName evidence="10">4-azaleucine resistance probable transporter AzlC</fullName>
    </submittedName>
</protein>
<dbReference type="PANTHER" id="PTHR34979:SF1">
    <property type="entry name" value="INNER MEMBRANE PROTEIN YGAZ"/>
    <property type="match status" value="1"/>
</dbReference>
<dbReference type="OrthoDB" id="5195391at2"/>
<comment type="subcellular location">
    <subcellularLocation>
        <location evidence="1">Cell membrane</location>
        <topology evidence="1">Multi-pass membrane protein</topology>
    </subcellularLocation>
</comment>
<feature type="transmembrane region" description="Helical" evidence="9">
    <location>
        <begin position="207"/>
        <end position="223"/>
    </location>
</feature>
<feature type="transmembrane region" description="Helical" evidence="9">
    <location>
        <begin position="58"/>
        <end position="79"/>
    </location>
</feature>
<name>A0A1C6VRZ4_9ACTN</name>
<keyword evidence="5 9" id="KW-0812">Transmembrane</keyword>
<keyword evidence="11" id="KW-1185">Reference proteome</keyword>
<dbReference type="STRING" id="47855.GA0070606_4911"/>
<dbReference type="AlphaFoldDB" id="A0A1C6VRZ4"/>
<keyword evidence="6 9" id="KW-1133">Transmembrane helix</keyword>
<accession>A0A1C6VRZ4</accession>
<gene>
    <name evidence="10" type="ORF">GA0070606_4911</name>
</gene>
<dbReference type="GO" id="GO:0005886">
    <property type="term" value="C:plasma membrane"/>
    <property type="evidence" value="ECO:0007669"/>
    <property type="project" value="UniProtKB-SubCell"/>
</dbReference>
<dbReference type="Pfam" id="PF03591">
    <property type="entry name" value="AzlC"/>
    <property type="match status" value="1"/>
</dbReference>
<evidence type="ECO:0000256" key="7">
    <source>
        <dbReference type="ARBA" id="ARBA00023136"/>
    </source>
</evidence>
<dbReference type="Proteomes" id="UP000199001">
    <property type="component" value="Unassembled WGS sequence"/>
</dbReference>
<evidence type="ECO:0000256" key="5">
    <source>
        <dbReference type="ARBA" id="ARBA00022692"/>
    </source>
</evidence>
<keyword evidence="3" id="KW-0813">Transport</keyword>
<feature type="compositionally biased region" description="Low complexity" evidence="8">
    <location>
        <begin position="256"/>
        <end position="271"/>
    </location>
</feature>
<dbReference type="PANTHER" id="PTHR34979">
    <property type="entry name" value="INNER MEMBRANE PROTEIN YGAZ"/>
    <property type="match status" value="1"/>
</dbReference>
<comment type="similarity">
    <text evidence="2">Belongs to the AzlC family.</text>
</comment>
<evidence type="ECO:0000256" key="1">
    <source>
        <dbReference type="ARBA" id="ARBA00004651"/>
    </source>
</evidence>
<dbReference type="GO" id="GO:1903785">
    <property type="term" value="P:L-valine transmembrane transport"/>
    <property type="evidence" value="ECO:0007669"/>
    <property type="project" value="TreeGrafter"/>
</dbReference>
<evidence type="ECO:0000313" key="11">
    <source>
        <dbReference type="Proteomes" id="UP000199001"/>
    </source>
</evidence>
<proteinExistence type="inferred from homology"/>
<sequence length="299" mass="29584">MRTVQRTVDRAAARDVAALGAAMVAVGASFGAVAVAAGLPGWAAVAMSLVVFAGGAQFMAVGLVAAGSPLAAVLAGLMLNARHLPFGLALADSIGRRPWRRLLGSHLMTDEATAFALARPAGVARRRAFWLAATVLFLTWNLGTVLGVYAGGVIGDPAAFGLDAAFPAGLIAMLLPSLRDRDTRRVALAGAVLAVLATPLLPAGLPVLLALAGPAVLAVAAVRRGRRADRAGAVGGTPLPRAPHGRGGTGPREQVDGSAPVAGPDGAPATGGEPGGPGRPADGTPARSVPVGGTGEGRC</sequence>
<dbReference type="RefSeq" id="WP_091104625.1">
    <property type="nucleotide sequence ID" value="NZ_FMHZ01000002.1"/>
</dbReference>